<dbReference type="Proteomes" id="UP001172155">
    <property type="component" value="Unassembled WGS sequence"/>
</dbReference>
<evidence type="ECO:0000313" key="1">
    <source>
        <dbReference type="EMBL" id="KAK0752294.1"/>
    </source>
</evidence>
<proteinExistence type="predicted"/>
<keyword evidence="2" id="KW-1185">Reference proteome</keyword>
<reference evidence="1" key="1">
    <citation type="submission" date="2023-06" db="EMBL/GenBank/DDBJ databases">
        <title>Genome-scale phylogeny and comparative genomics of the fungal order Sordariales.</title>
        <authorList>
            <consortium name="Lawrence Berkeley National Laboratory"/>
            <person name="Hensen N."/>
            <person name="Bonometti L."/>
            <person name="Westerberg I."/>
            <person name="Brannstrom I.O."/>
            <person name="Guillou S."/>
            <person name="Cros-Aarteil S."/>
            <person name="Calhoun S."/>
            <person name="Haridas S."/>
            <person name="Kuo A."/>
            <person name="Mondo S."/>
            <person name="Pangilinan J."/>
            <person name="Riley R."/>
            <person name="LaButti K."/>
            <person name="Andreopoulos B."/>
            <person name="Lipzen A."/>
            <person name="Chen C."/>
            <person name="Yanf M."/>
            <person name="Daum C."/>
            <person name="Ng V."/>
            <person name="Clum A."/>
            <person name="Steindorff A."/>
            <person name="Ohm R."/>
            <person name="Martin F."/>
            <person name="Silar P."/>
            <person name="Natvig D."/>
            <person name="Lalanne C."/>
            <person name="Gautier V."/>
            <person name="Ament-velasquez S.L."/>
            <person name="Kruys A."/>
            <person name="Hutchinson M.I."/>
            <person name="Powell A.J."/>
            <person name="Barry K."/>
            <person name="Miller A.N."/>
            <person name="Grigoriev I.V."/>
            <person name="Debuchy R."/>
            <person name="Gladieux P."/>
            <person name="Thoren M.H."/>
            <person name="Johannesson H."/>
        </authorList>
    </citation>
    <scope>NUCLEOTIDE SEQUENCE</scope>
    <source>
        <strain evidence="1">SMH3187-1</strain>
    </source>
</reference>
<dbReference type="AlphaFoldDB" id="A0AA40KAQ4"/>
<gene>
    <name evidence="1" type="ORF">B0T18DRAFT_87666</name>
</gene>
<protein>
    <submittedName>
        <fullName evidence="1">Uncharacterized protein</fullName>
    </submittedName>
</protein>
<dbReference type="EMBL" id="JAUKUD010000002">
    <property type="protein sequence ID" value="KAK0752294.1"/>
    <property type="molecule type" value="Genomic_DNA"/>
</dbReference>
<sequence length="87" mass="9401">MLPVLQAWYFGIECFCSGAVDPVMARPRHPCRLSCSRIGDREKPSLLPRPRPPAKTPTVPAVGCSLSVVRLVVLLPASSSTVNTNTQ</sequence>
<organism evidence="1 2">
    <name type="scientific">Schizothecium vesticola</name>
    <dbReference type="NCBI Taxonomy" id="314040"/>
    <lineage>
        <taxon>Eukaryota</taxon>
        <taxon>Fungi</taxon>
        <taxon>Dikarya</taxon>
        <taxon>Ascomycota</taxon>
        <taxon>Pezizomycotina</taxon>
        <taxon>Sordariomycetes</taxon>
        <taxon>Sordariomycetidae</taxon>
        <taxon>Sordariales</taxon>
        <taxon>Schizotheciaceae</taxon>
        <taxon>Schizothecium</taxon>
    </lineage>
</organism>
<comment type="caution">
    <text evidence="1">The sequence shown here is derived from an EMBL/GenBank/DDBJ whole genome shotgun (WGS) entry which is preliminary data.</text>
</comment>
<name>A0AA40KAQ4_9PEZI</name>
<evidence type="ECO:0000313" key="2">
    <source>
        <dbReference type="Proteomes" id="UP001172155"/>
    </source>
</evidence>
<accession>A0AA40KAQ4</accession>